<dbReference type="OrthoDB" id="9801056at2"/>
<keyword evidence="1" id="KW-0521">NADP</keyword>
<keyword evidence="2" id="KW-0119">Carbohydrate metabolism</keyword>
<dbReference type="Proteomes" id="UP000235616">
    <property type="component" value="Unassembled WGS sequence"/>
</dbReference>
<evidence type="ECO:0000313" key="5">
    <source>
        <dbReference type="Proteomes" id="UP000235616"/>
    </source>
</evidence>
<proteinExistence type="predicted"/>
<evidence type="ECO:0000256" key="2">
    <source>
        <dbReference type="ARBA" id="ARBA00023277"/>
    </source>
</evidence>
<evidence type="ECO:0000256" key="1">
    <source>
        <dbReference type="ARBA" id="ARBA00022857"/>
    </source>
</evidence>
<sequence length="327" mass="35706">MRVLVTGAGGFIGSALVSRLLHEGIAEAGDVSVLLLLDRQFDAPRDDARVTEVAGDFSRPETLDPLLSKAVDVVFHLASMPGAQAEAEPAEGDRVNLWGTLALFERLAKQAAVHGRAARVVFASSVAVYGESLPPSMDEHTEARPAMSYGVHKLIGEWVLADWTRRGNLDGRSLRLPGIVARPERSSGHGSAFMSEIFRTAQRREAYTCPVSPAATAWWMSRGCCIDNLLHAARLSEEDLHAGRVWTPPVLHLSVEQIVDALVRRFGSFEIGYAPVDRIEQRFGRQPPLIDRRAMEAGFRHDGTIDELVSNALELEAAGLPSESRQT</sequence>
<dbReference type="InterPro" id="IPR036291">
    <property type="entry name" value="NAD(P)-bd_dom_sf"/>
</dbReference>
<reference evidence="4 5" key="1">
    <citation type="submission" date="2018-01" db="EMBL/GenBank/DDBJ databases">
        <title>Whole genome analyses suggest that Burkholderia sensu lato contains two further novel genera in the rhizoxinica-symbiotica group Mycetohabitans gen. nov., and Trinickia gen. nov.: implications for the evolution of diazotrophy and nodulation in the Burkholderiaceae.</title>
        <authorList>
            <person name="Estrada-de los Santos P."/>
            <person name="Palmer M."/>
            <person name="Chavez-Ramirez B."/>
            <person name="Beukes C."/>
            <person name="Steenkamp E.T."/>
            <person name="Hirsch A.M."/>
            <person name="Manyaka P."/>
            <person name="Maluk M."/>
            <person name="Lafos M."/>
            <person name="Crook M."/>
            <person name="Gross E."/>
            <person name="Simon M.F."/>
            <person name="Bueno dos Reis Junior F."/>
            <person name="Poole P.S."/>
            <person name="Venter S.N."/>
            <person name="James E.K."/>
        </authorList>
    </citation>
    <scope>NUCLEOTIDE SEQUENCE [LARGE SCALE GENOMIC DNA]</scope>
    <source>
        <strain evidence="4 5">GIMN1.004</strain>
    </source>
</reference>
<dbReference type="PANTHER" id="PTHR43103">
    <property type="entry name" value="NUCLEOSIDE-DIPHOSPHATE-SUGAR EPIMERASE"/>
    <property type="match status" value="1"/>
</dbReference>
<dbReference type="AlphaFoldDB" id="A0A2N7VI68"/>
<feature type="domain" description="NAD-dependent epimerase/dehydratase" evidence="3">
    <location>
        <begin position="3"/>
        <end position="205"/>
    </location>
</feature>
<dbReference type="Gene3D" id="3.40.50.720">
    <property type="entry name" value="NAD(P)-binding Rossmann-like Domain"/>
    <property type="match status" value="1"/>
</dbReference>
<name>A0A2N7VI68_9BURK</name>
<dbReference type="RefSeq" id="WP_102647582.1">
    <property type="nucleotide sequence ID" value="NZ_PNYA01000022.1"/>
</dbReference>
<comment type="caution">
    <text evidence="4">The sequence shown here is derived from an EMBL/GenBank/DDBJ whole genome shotgun (WGS) entry which is preliminary data.</text>
</comment>
<dbReference type="SUPFAM" id="SSF51735">
    <property type="entry name" value="NAD(P)-binding Rossmann-fold domains"/>
    <property type="match status" value="1"/>
</dbReference>
<dbReference type="InterPro" id="IPR001509">
    <property type="entry name" value="Epimerase_deHydtase"/>
</dbReference>
<dbReference type="Pfam" id="PF01370">
    <property type="entry name" value="Epimerase"/>
    <property type="match status" value="1"/>
</dbReference>
<dbReference type="EMBL" id="PNYA01000022">
    <property type="protein sequence ID" value="PMS16841.1"/>
    <property type="molecule type" value="Genomic_DNA"/>
</dbReference>
<evidence type="ECO:0000313" key="4">
    <source>
        <dbReference type="EMBL" id="PMS16841.1"/>
    </source>
</evidence>
<keyword evidence="5" id="KW-1185">Reference proteome</keyword>
<accession>A0A2N7VI68</accession>
<organism evidence="4 5">
    <name type="scientific">Trinickia dabaoshanensis</name>
    <dbReference type="NCBI Taxonomy" id="564714"/>
    <lineage>
        <taxon>Bacteria</taxon>
        <taxon>Pseudomonadati</taxon>
        <taxon>Pseudomonadota</taxon>
        <taxon>Betaproteobacteria</taxon>
        <taxon>Burkholderiales</taxon>
        <taxon>Burkholderiaceae</taxon>
        <taxon>Trinickia</taxon>
    </lineage>
</organism>
<evidence type="ECO:0000259" key="3">
    <source>
        <dbReference type="Pfam" id="PF01370"/>
    </source>
</evidence>
<dbReference type="Gene3D" id="3.90.25.10">
    <property type="entry name" value="UDP-galactose 4-epimerase, domain 1"/>
    <property type="match status" value="1"/>
</dbReference>
<gene>
    <name evidence="4" type="ORF">C0Z18_22095</name>
</gene>
<protein>
    <submittedName>
        <fullName evidence="4">Epimerase</fullName>
    </submittedName>
</protein>
<dbReference type="PANTHER" id="PTHR43103:SF3">
    <property type="entry name" value="ADP-L-GLYCERO-D-MANNO-HEPTOSE-6-EPIMERASE"/>
    <property type="match status" value="1"/>
</dbReference>